<dbReference type="InterPro" id="IPR018450">
    <property type="entry name" value="Romo1/Mgr2"/>
</dbReference>
<evidence type="ECO:0000256" key="3">
    <source>
        <dbReference type="ARBA" id="ARBA00022692"/>
    </source>
</evidence>
<feature type="transmembrane region" description="Helical" evidence="6">
    <location>
        <begin position="24"/>
        <end position="45"/>
    </location>
</feature>
<proteinExistence type="inferred from homology"/>
<dbReference type="GO" id="GO:0030150">
    <property type="term" value="P:protein import into mitochondrial matrix"/>
    <property type="evidence" value="ECO:0007669"/>
    <property type="project" value="TreeGrafter"/>
</dbReference>
<keyword evidence="5 6" id="KW-0472">Membrane</keyword>
<evidence type="ECO:0000256" key="1">
    <source>
        <dbReference type="ARBA" id="ARBA00004370"/>
    </source>
</evidence>
<name>A0A9P6W8B5_RHOMI</name>
<dbReference type="Proteomes" id="UP000777482">
    <property type="component" value="Unassembled WGS sequence"/>
</dbReference>
<sequence length="126" mass="13330">MPPPPAPVAGAQEPSVFQKLRMGMLTGGLVGLTIGFIFGNFAILSGGAGRKGYLPTLSTYMLSSGATFAFFMSIGTVIRTDGLTMQEWATQQVREGRAIGMPASAAAAVPRLVPAVRERLESRERN</sequence>
<feature type="transmembrane region" description="Helical" evidence="6">
    <location>
        <begin position="57"/>
        <end position="78"/>
    </location>
</feature>
<dbReference type="PANTHER" id="PTHR28525:SF1">
    <property type="entry name" value="REACTIVE OXYGEN SPECIES MODULATOR 1"/>
    <property type="match status" value="1"/>
</dbReference>
<dbReference type="EMBL" id="PUHQ01000009">
    <property type="protein sequence ID" value="KAG0665413.1"/>
    <property type="molecule type" value="Genomic_DNA"/>
</dbReference>
<organism evidence="7 8">
    <name type="scientific">Rhodotorula mucilaginosa</name>
    <name type="common">Yeast</name>
    <name type="synonym">Rhodotorula rubra</name>
    <dbReference type="NCBI Taxonomy" id="5537"/>
    <lineage>
        <taxon>Eukaryota</taxon>
        <taxon>Fungi</taxon>
        <taxon>Dikarya</taxon>
        <taxon>Basidiomycota</taxon>
        <taxon>Pucciniomycotina</taxon>
        <taxon>Microbotryomycetes</taxon>
        <taxon>Sporidiobolales</taxon>
        <taxon>Sporidiobolaceae</taxon>
        <taxon>Rhodotorula</taxon>
    </lineage>
</organism>
<dbReference type="OrthoDB" id="5409308at2759"/>
<gene>
    <name evidence="7" type="primary">MGR2</name>
    <name evidence="7" type="ORF">C6P46_006860</name>
</gene>
<comment type="caution">
    <text evidence="7">The sequence shown here is derived from an EMBL/GenBank/DDBJ whole genome shotgun (WGS) entry which is preliminary data.</text>
</comment>
<reference evidence="7 8" key="1">
    <citation type="submission" date="2020-11" db="EMBL/GenBank/DDBJ databases">
        <title>Kefir isolates.</title>
        <authorList>
            <person name="Marcisauskas S."/>
            <person name="Kim Y."/>
            <person name="Blasche S."/>
        </authorList>
    </citation>
    <scope>NUCLEOTIDE SEQUENCE [LARGE SCALE GENOMIC DNA]</scope>
    <source>
        <strain evidence="7 8">KR</strain>
    </source>
</reference>
<keyword evidence="4 6" id="KW-1133">Transmembrane helix</keyword>
<comment type="subcellular location">
    <subcellularLocation>
        <location evidence="1">Membrane</location>
    </subcellularLocation>
</comment>
<dbReference type="GO" id="GO:0045039">
    <property type="term" value="P:protein insertion into mitochondrial inner membrane"/>
    <property type="evidence" value="ECO:0007669"/>
    <property type="project" value="TreeGrafter"/>
</dbReference>
<dbReference type="GO" id="GO:0005744">
    <property type="term" value="C:TIM23 mitochondrial import inner membrane translocase complex"/>
    <property type="evidence" value="ECO:0007669"/>
    <property type="project" value="TreeGrafter"/>
</dbReference>
<dbReference type="SMART" id="SM01378">
    <property type="entry name" value="Romo1"/>
    <property type="match status" value="1"/>
</dbReference>
<keyword evidence="3 6" id="KW-0812">Transmembrane</keyword>
<dbReference type="Pfam" id="PF10247">
    <property type="entry name" value="Romo1"/>
    <property type="match status" value="1"/>
</dbReference>
<dbReference type="AlphaFoldDB" id="A0A9P6W8B5"/>
<comment type="similarity">
    <text evidence="2">Belongs to the MGR2 family.</text>
</comment>
<evidence type="ECO:0000256" key="6">
    <source>
        <dbReference type="SAM" id="Phobius"/>
    </source>
</evidence>
<keyword evidence="8" id="KW-1185">Reference proteome</keyword>
<evidence type="ECO:0000313" key="7">
    <source>
        <dbReference type="EMBL" id="KAG0665413.1"/>
    </source>
</evidence>
<evidence type="ECO:0000256" key="2">
    <source>
        <dbReference type="ARBA" id="ARBA00007839"/>
    </source>
</evidence>
<evidence type="ECO:0000256" key="5">
    <source>
        <dbReference type="ARBA" id="ARBA00023136"/>
    </source>
</evidence>
<accession>A0A9P6W8B5</accession>
<evidence type="ECO:0000256" key="4">
    <source>
        <dbReference type="ARBA" id="ARBA00022989"/>
    </source>
</evidence>
<dbReference type="PANTHER" id="PTHR28525">
    <property type="entry name" value="REACTIVE OXYGEN SPECIES MODULATOR 1"/>
    <property type="match status" value="1"/>
</dbReference>
<protein>
    <submittedName>
        <fullName evidence="7">Subunit of TIM23 translocase complex</fullName>
    </submittedName>
</protein>
<evidence type="ECO:0000313" key="8">
    <source>
        <dbReference type="Proteomes" id="UP000777482"/>
    </source>
</evidence>